<name>A0ABU0VUD4_9RHOB</name>
<reference evidence="3 4" key="1">
    <citation type="submission" date="2023-08" db="EMBL/GenBank/DDBJ databases">
        <title>Characterization of two Paracoccaceae strains isolated from Phycosphere and proposal of Xinfangfangia lacusdiani sp. nov.</title>
        <authorList>
            <person name="Deng Y."/>
            <person name="Zhang Y.Q."/>
        </authorList>
    </citation>
    <scope>NUCLEOTIDE SEQUENCE [LARGE SCALE GENOMIC DNA]</scope>
    <source>
        <strain evidence="3 4">CPCC 101601</strain>
    </source>
</reference>
<feature type="transmembrane region" description="Helical" evidence="1">
    <location>
        <begin position="12"/>
        <end position="30"/>
    </location>
</feature>
<evidence type="ECO:0000313" key="3">
    <source>
        <dbReference type="EMBL" id="MDQ2065339.1"/>
    </source>
</evidence>
<protein>
    <submittedName>
        <fullName evidence="3">Molybdopterin-dependent oxidoreductase</fullName>
    </submittedName>
</protein>
<feature type="domain" description="Aldehyde oxidase/xanthine dehydrogenase a/b hammerhead" evidence="2">
    <location>
        <begin position="237"/>
        <end position="315"/>
    </location>
</feature>
<gene>
    <name evidence="3" type="ORF">Q9295_03050</name>
</gene>
<dbReference type="InterPro" id="IPR008274">
    <property type="entry name" value="AldOxase/xan_DH_MoCoBD1"/>
</dbReference>
<accession>A0ABU0VUD4</accession>
<dbReference type="Pfam" id="PF20256">
    <property type="entry name" value="MoCoBD_2"/>
    <property type="match status" value="1"/>
</dbReference>
<comment type="caution">
    <text evidence="3">The sequence shown here is derived from an EMBL/GenBank/DDBJ whole genome shotgun (WGS) entry which is preliminary data.</text>
</comment>
<dbReference type="EMBL" id="JAVDBT010000002">
    <property type="protein sequence ID" value="MDQ2065339.1"/>
    <property type="molecule type" value="Genomic_DNA"/>
</dbReference>
<dbReference type="PANTHER" id="PTHR47495">
    <property type="entry name" value="ALDEHYDE DEHYDROGENASE"/>
    <property type="match status" value="1"/>
</dbReference>
<dbReference type="SMART" id="SM01008">
    <property type="entry name" value="Ald_Xan_dh_C"/>
    <property type="match status" value="1"/>
</dbReference>
<dbReference type="PIRSF" id="PIRSF036389">
    <property type="entry name" value="IOR_B"/>
    <property type="match status" value="1"/>
</dbReference>
<dbReference type="Pfam" id="PF02738">
    <property type="entry name" value="MoCoBD_1"/>
    <property type="match status" value="1"/>
</dbReference>
<dbReference type="InterPro" id="IPR046867">
    <property type="entry name" value="AldOxase/xan_DH_MoCoBD2"/>
</dbReference>
<dbReference type="InterPro" id="IPR012368">
    <property type="entry name" value="OxRdtase_Mopterin-bd_su_IorB"/>
</dbReference>
<evidence type="ECO:0000256" key="1">
    <source>
        <dbReference type="SAM" id="Phobius"/>
    </source>
</evidence>
<dbReference type="InterPro" id="IPR037165">
    <property type="entry name" value="AldOxase/xan_DH_Mopterin-bd_sf"/>
</dbReference>
<dbReference type="InterPro" id="IPR052516">
    <property type="entry name" value="N-heterocyclic_Hydroxylase"/>
</dbReference>
<sequence length="736" mass="77997">MGRAGKIARRSFLIGSAALVGGVAFGWYQYRKELPNPLQGQGLGALTPYVLIDASGVTVIAPRAEMGQGTHTTLAALVAEELDLDWSAVRVLHGPPAQAYYNGSLLREGVPFAPLDQGWLAETARDAMDVPARFLGLQVTGGSTSIPDGFEKMRLAGAVARLALIRAAARRSGLVEADLRTEGGRVLLPDGASLSYAELAVEAAAVELPDPPELRPSNAWKLLGKSLPRTDMAAKSDGSARYACDVRLPGMVFATVRRNPAPGAALLRFDAKEALAFPGGRDVLPLENGFAAVAESSWAAMQALDLVQVEWAAPDVAVDEALIAADLRAALDGAPEATAREQGEISAPEFEAEYSVPHQAHATMEPMGAAAWLQDGRLQLWAGTQFPTMALAEAAKAAGVAPDAVEFHTEFMGGGFGRRAEMDFIRQAASLAKALSPVPVLLSWSREEDMAQDMYRPAAMARVRASVADGAVSQFHLATAAGSIIESLAGRFGFPALGPDSSILQGAGEQPYDFPNYLVTGHRAETRVPLGFWRSVGNSQNAFFHDCALDELAHLAGVDPLLFRMRQMTHLPSIQVLEAAAEISNWGATAPGRAKGVGFCYSFGVPVAEVVEVEDTPQGIRLTGAWIAADPGIALDPSIIEAQLSGGMVFGLSAAMQGAITFAQGRVEQSNFWDYEPMRMRQCPPITVKILQSGGEIRGIGEPGTPPAAPALANAIFALTGKRIRHLPLNREVRFA</sequence>
<dbReference type="PANTHER" id="PTHR47495:SF2">
    <property type="entry name" value="ALDEHYDE DEHYDROGENASE"/>
    <property type="match status" value="1"/>
</dbReference>
<keyword evidence="1" id="KW-0472">Membrane</keyword>
<keyword evidence="1" id="KW-1133">Transmembrane helix</keyword>
<keyword evidence="4" id="KW-1185">Reference proteome</keyword>
<evidence type="ECO:0000313" key="4">
    <source>
        <dbReference type="Proteomes" id="UP001239680"/>
    </source>
</evidence>
<dbReference type="RefSeq" id="WP_306679029.1">
    <property type="nucleotide sequence ID" value="NZ_JAVDBT010000002.1"/>
</dbReference>
<dbReference type="Gene3D" id="3.30.365.10">
    <property type="entry name" value="Aldehyde oxidase/xanthine dehydrogenase, molybdopterin binding domain"/>
    <property type="match status" value="4"/>
</dbReference>
<keyword evidence="1" id="KW-0812">Transmembrane</keyword>
<dbReference type="Proteomes" id="UP001239680">
    <property type="component" value="Unassembled WGS sequence"/>
</dbReference>
<evidence type="ECO:0000259" key="2">
    <source>
        <dbReference type="SMART" id="SM01008"/>
    </source>
</evidence>
<dbReference type="Gene3D" id="3.90.1170.50">
    <property type="entry name" value="Aldehyde oxidase/xanthine dehydrogenase, a/b hammerhead"/>
    <property type="match status" value="1"/>
</dbReference>
<dbReference type="InterPro" id="IPR000674">
    <property type="entry name" value="Ald_Oxase/Xan_DH_a/b"/>
</dbReference>
<organism evidence="3 4">
    <name type="scientific">Pseudogemmobacter lacusdianii</name>
    <dbReference type="NCBI Taxonomy" id="3069608"/>
    <lineage>
        <taxon>Bacteria</taxon>
        <taxon>Pseudomonadati</taxon>
        <taxon>Pseudomonadota</taxon>
        <taxon>Alphaproteobacteria</taxon>
        <taxon>Rhodobacterales</taxon>
        <taxon>Paracoccaceae</taxon>
        <taxon>Pseudogemmobacter</taxon>
    </lineage>
</organism>
<dbReference type="SUPFAM" id="SSF56003">
    <property type="entry name" value="Molybdenum cofactor-binding domain"/>
    <property type="match status" value="2"/>
</dbReference>
<proteinExistence type="predicted"/>